<name>A0A4R5UWV0_9BACT</name>
<keyword evidence="2" id="KW-1185">Reference proteome</keyword>
<accession>A0A4R5UWV0</accession>
<sequence length="60" mass="6768">MLASALLFFGSGQLMEANAQSDPRHYRVYDEDPDLCTYGCYEPGGNCYSEDPFEEQFACD</sequence>
<evidence type="ECO:0000313" key="2">
    <source>
        <dbReference type="Proteomes" id="UP000295438"/>
    </source>
</evidence>
<evidence type="ECO:0000313" key="1">
    <source>
        <dbReference type="EMBL" id="TDK43641.1"/>
    </source>
</evidence>
<reference evidence="1 2" key="1">
    <citation type="submission" date="2019-03" db="EMBL/GenBank/DDBJ databases">
        <title>Algoriphagus aquimaris sp. nov., isolated form marine sediment in Pohang, Korea.</title>
        <authorList>
            <person name="Kim J."/>
            <person name="Yoon S.-H."/>
            <person name="Lee S.-S."/>
        </authorList>
    </citation>
    <scope>NUCLEOTIDE SEQUENCE [LARGE SCALE GENOMIC DNA]</scope>
    <source>
        <strain evidence="1 2">F21</strain>
    </source>
</reference>
<dbReference type="EMBL" id="SMUW01000035">
    <property type="protein sequence ID" value="TDK43641.1"/>
    <property type="molecule type" value="Genomic_DNA"/>
</dbReference>
<dbReference type="Proteomes" id="UP000295438">
    <property type="component" value="Unassembled WGS sequence"/>
</dbReference>
<comment type="caution">
    <text evidence="1">The sequence shown here is derived from an EMBL/GenBank/DDBJ whole genome shotgun (WGS) entry which is preliminary data.</text>
</comment>
<protein>
    <submittedName>
        <fullName evidence="1">Uncharacterized protein</fullName>
    </submittedName>
</protein>
<dbReference type="RefSeq" id="WP_133391311.1">
    <property type="nucleotide sequence ID" value="NZ_SMUW01000035.1"/>
</dbReference>
<proteinExistence type="predicted"/>
<dbReference type="AlphaFoldDB" id="A0A4R5UWV0"/>
<gene>
    <name evidence="1" type="ORF">E1898_13670</name>
</gene>
<organism evidence="1 2">
    <name type="scientific">Algoriphagus formosus</name>
    <dbReference type="NCBI Taxonomy" id="2007308"/>
    <lineage>
        <taxon>Bacteria</taxon>
        <taxon>Pseudomonadati</taxon>
        <taxon>Bacteroidota</taxon>
        <taxon>Cytophagia</taxon>
        <taxon>Cytophagales</taxon>
        <taxon>Cyclobacteriaceae</taxon>
        <taxon>Algoriphagus</taxon>
    </lineage>
</organism>